<organism evidence="1">
    <name type="scientific">uncultured Caudovirales phage</name>
    <dbReference type="NCBI Taxonomy" id="2100421"/>
    <lineage>
        <taxon>Viruses</taxon>
        <taxon>Duplodnaviria</taxon>
        <taxon>Heunggongvirae</taxon>
        <taxon>Uroviricota</taxon>
        <taxon>Caudoviricetes</taxon>
        <taxon>Peduoviridae</taxon>
        <taxon>Maltschvirus</taxon>
        <taxon>Maltschvirus maltsch</taxon>
    </lineage>
</organism>
<evidence type="ECO:0000313" key="2">
    <source>
        <dbReference type="EMBL" id="CAB5225616.1"/>
    </source>
</evidence>
<dbReference type="EMBL" id="LR798346">
    <property type="protein sequence ID" value="CAB5225616.1"/>
    <property type="molecule type" value="Genomic_DNA"/>
</dbReference>
<name>A0A6J5NJ89_9CAUD</name>
<proteinExistence type="predicted"/>
<dbReference type="EMBL" id="LR796654">
    <property type="protein sequence ID" value="CAB4157531.1"/>
    <property type="molecule type" value="Genomic_DNA"/>
</dbReference>
<sequence>MAATFSAAPAAKVYDATASQATGAVSTGIGYPSPSAATGSAIADQRIGGTAFNLTVNNPAVPA</sequence>
<reference evidence="1" key="1">
    <citation type="submission" date="2020-04" db="EMBL/GenBank/DDBJ databases">
        <authorList>
            <person name="Chiriac C."/>
            <person name="Salcher M."/>
            <person name="Ghai R."/>
            <person name="Kavagutti S V."/>
        </authorList>
    </citation>
    <scope>NUCLEOTIDE SEQUENCE</scope>
</reference>
<gene>
    <name evidence="1" type="ORF">UFOVP686_24</name>
    <name evidence="2" type="ORF">UFOVP752_42</name>
</gene>
<accession>A0A6J5NJ89</accession>
<protein>
    <submittedName>
        <fullName evidence="1">Uncharacterized protein</fullName>
    </submittedName>
</protein>
<evidence type="ECO:0000313" key="1">
    <source>
        <dbReference type="EMBL" id="CAB4157531.1"/>
    </source>
</evidence>